<dbReference type="PANTHER" id="PTHR44846:SF1">
    <property type="entry name" value="MANNOSYL-D-GLYCERATE TRANSPORT_METABOLISM SYSTEM REPRESSOR MNGR-RELATED"/>
    <property type="match status" value="1"/>
</dbReference>
<dbReference type="InterPro" id="IPR011663">
    <property type="entry name" value="UTRA"/>
</dbReference>
<dbReference type="InterPro" id="IPR028978">
    <property type="entry name" value="Chorismate_lyase_/UTRA_dom_sf"/>
</dbReference>
<evidence type="ECO:0000256" key="3">
    <source>
        <dbReference type="ARBA" id="ARBA00023163"/>
    </source>
</evidence>
<name>A0ABV9QSL8_9GAMM</name>
<evidence type="ECO:0000313" key="6">
    <source>
        <dbReference type="Proteomes" id="UP001595886"/>
    </source>
</evidence>
<dbReference type="RefSeq" id="WP_380019398.1">
    <property type="nucleotide sequence ID" value="NZ_JBHSHD010000005.1"/>
</dbReference>
<dbReference type="PROSITE" id="PS50949">
    <property type="entry name" value="HTH_GNTR"/>
    <property type="match status" value="1"/>
</dbReference>
<evidence type="ECO:0000259" key="4">
    <source>
        <dbReference type="PROSITE" id="PS50949"/>
    </source>
</evidence>
<dbReference type="SUPFAM" id="SSF46785">
    <property type="entry name" value="Winged helix' DNA-binding domain"/>
    <property type="match status" value="1"/>
</dbReference>
<dbReference type="Pfam" id="PF07702">
    <property type="entry name" value="UTRA"/>
    <property type="match status" value="1"/>
</dbReference>
<dbReference type="SMART" id="SM00866">
    <property type="entry name" value="UTRA"/>
    <property type="match status" value="1"/>
</dbReference>
<keyword evidence="3" id="KW-0804">Transcription</keyword>
<dbReference type="Gene3D" id="1.10.10.10">
    <property type="entry name" value="Winged helix-like DNA-binding domain superfamily/Winged helix DNA-binding domain"/>
    <property type="match status" value="1"/>
</dbReference>
<dbReference type="PRINTS" id="PR00035">
    <property type="entry name" value="HTHGNTR"/>
</dbReference>
<dbReference type="InterPro" id="IPR050679">
    <property type="entry name" value="Bact_HTH_transcr_reg"/>
</dbReference>
<dbReference type="EMBL" id="JBHSHD010000005">
    <property type="protein sequence ID" value="MFC4819614.1"/>
    <property type="molecule type" value="Genomic_DNA"/>
</dbReference>
<reference evidence="6" key="1">
    <citation type="journal article" date="2019" name="Int. J. Syst. Evol. Microbiol.">
        <title>The Global Catalogue of Microorganisms (GCM) 10K type strain sequencing project: providing services to taxonomists for standard genome sequencing and annotation.</title>
        <authorList>
            <consortium name="The Broad Institute Genomics Platform"/>
            <consortium name="The Broad Institute Genome Sequencing Center for Infectious Disease"/>
            <person name="Wu L."/>
            <person name="Ma J."/>
        </authorList>
    </citation>
    <scope>NUCLEOTIDE SEQUENCE [LARGE SCALE GENOMIC DNA]</scope>
    <source>
        <strain evidence="6">CCUG 30340</strain>
    </source>
</reference>
<keyword evidence="2" id="KW-0238">DNA-binding</keyword>
<comment type="caution">
    <text evidence="5">The sequence shown here is derived from an EMBL/GenBank/DDBJ whole genome shotgun (WGS) entry which is preliminary data.</text>
</comment>
<dbReference type="InterPro" id="IPR036390">
    <property type="entry name" value="WH_DNA-bd_sf"/>
</dbReference>
<dbReference type="Gene3D" id="3.40.1410.10">
    <property type="entry name" value="Chorismate lyase-like"/>
    <property type="match status" value="1"/>
</dbReference>
<gene>
    <name evidence="5" type="ORF">ACFO6Q_04725</name>
</gene>
<dbReference type="InterPro" id="IPR000524">
    <property type="entry name" value="Tscrpt_reg_HTH_GntR"/>
</dbReference>
<organism evidence="5 6">
    <name type="scientific">Dokdonella ginsengisoli</name>
    <dbReference type="NCBI Taxonomy" id="363846"/>
    <lineage>
        <taxon>Bacteria</taxon>
        <taxon>Pseudomonadati</taxon>
        <taxon>Pseudomonadota</taxon>
        <taxon>Gammaproteobacteria</taxon>
        <taxon>Lysobacterales</taxon>
        <taxon>Rhodanobacteraceae</taxon>
        <taxon>Dokdonella</taxon>
    </lineage>
</organism>
<sequence length="236" mass="25458">MLAAARPLAYLDLRETLQRQIENGALPPGRPLPGERELAERHGVSRVTVRKAIAGLVADGLLVQRRGSGTFVGARIERAFSHLTSFSDELRARGIEPGSRTLSGESGAATPDEAMALGLAPGARVIRLRRLRLGGEQPLALERSTLPAFALASAAGVRDSLYAALDRRGLRPCRALQRLRAVAFDAEAARLLGVKTGSPGLLIERRGFLADGRVVEFTRSHYRGDAYDFVAELRSD</sequence>
<dbReference type="InterPro" id="IPR036388">
    <property type="entry name" value="WH-like_DNA-bd_sf"/>
</dbReference>
<dbReference type="SMART" id="SM00345">
    <property type="entry name" value="HTH_GNTR"/>
    <property type="match status" value="1"/>
</dbReference>
<dbReference type="PANTHER" id="PTHR44846">
    <property type="entry name" value="MANNOSYL-D-GLYCERATE TRANSPORT/METABOLISM SYSTEM REPRESSOR MNGR-RELATED"/>
    <property type="match status" value="1"/>
</dbReference>
<protein>
    <submittedName>
        <fullName evidence="5">GntR family transcriptional regulator</fullName>
    </submittedName>
</protein>
<dbReference type="Pfam" id="PF00392">
    <property type="entry name" value="GntR"/>
    <property type="match status" value="1"/>
</dbReference>
<dbReference type="CDD" id="cd07377">
    <property type="entry name" value="WHTH_GntR"/>
    <property type="match status" value="1"/>
</dbReference>
<keyword evidence="6" id="KW-1185">Reference proteome</keyword>
<evidence type="ECO:0000256" key="1">
    <source>
        <dbReference type="ARBA" id="ARBA00023015"/>
    </source>
</evidence>
<accession>A0ABV9QSL8</accession>
<proteinExistence type="predicted"/>
<dbReference type="SUPFAM" id="SSF64288">
    <property type="entry name" value="Chorismate lyase-like"/>
    <property type="match status" value="1"/>
</dbReference>
<dbReference type="Proteomes" id="UP001595886">
    <property type="component" value="Unassembled WGS sequence"/>
</dbReference>
<feature type="domain" description="HTH gntR-type" evidence="4">
    <location>
        <begin position="7"/>
        <end position="75"/>
    </location>
</feature>
<keyword evidence="1" id="KW-0805">Transcription regulation</keyword>
<evidence type="ECO:0000256" key="2">
    <source>
        <dbReference type="ARBA" id="ARBA00023125"/>
    </source>
</evidence>
<evidence type="ECO:0000313" key="5">
    <source>
        <dbReference type="EMBL" id="MFC4819614.1"/>
    </source>
</evidence>